<evidence type="ECO:0000256" key="1">
    <source>
        <dbReference type="ARBA" id="ARBA00005031"/>
    </source>
</evidence>
<protein>
    <recommendedName>
        <fullName evidence="4 9">Enolase</fullName>
        <ecNumber evidence="3 9">4.2.1.11</ecNumber>
    </recommendedName>
    <alternativeName>
        <fullName evidence="9">2-phospho-D-glycerate hydro-lyase</fullName>
    </alternativeName>
    <alternativeName>
        <fullName evidence="9">2-phosphoglycerate dehydratase</fullName>
    </alternativeName>
</protein>
<evidence type="ECO:0000259" key="11">
    <source>
        <dbReference type="SMART" id="SM01193"/>
    </source>
</evidence>
<comment type="similarity">
    <text evidence="2 9">Belongs to the enolase family.</text>
</comment>
<comment type="caution">
    <text evidence="12">The sequence shown here is derived from an EMBL/GenBank/DDBJ whole genome shotgun (WGS) entry which is preliminary data.</text>
</comment>
<feature type="active site" description="Proton acceptor" evidence="9">
    <location>
        <position position="354"/>
    </location>
</feature>
<dbReference type="InterPro" id="IPR029017">
    <property type="entry name" value="Enolase-like_N"/>
</dbReference>
<evidence type="ECO:0000259" key="10">
    <source>
        <dbReference type="SMART" id="SM01192"/>
    </source>
</evidence>
<feature type="domain" description="Enolase C-terminal TIM barrel" evidence="10">
    <location>
        <begin position="156"/>
        <end position="441"/>
    </location>
</feature>
<dbReference type="EMBL" id="JAJNDB010000008">
    <property type="protein sequence ID" value="MCD2197337.1"/>
    <property type="molecule type" value="Genomic_DNA"/>
</dbReference>
<comment type="subcellular location">
    <subcellularLocation>
        <location evidence="9">Cytoplasm</location>
    </subcellularLocation>
    <subcellularLocation>
        <location evidence="9">Secreted</location>
    </subcellularLocation>
    <subcellularLocation>
        <location evidence="9">Cell surface</location>
    </subcellularLocation>
    <text evidence="9">Fractions of enolase are present in both the cytoplasm and on the cell surface.</text>
</comment>
<feature type="domain" description="Enolase N-terminal" evidence="11">
    <location>
        <begin position="20"/>
        <end position="149"/>
    </location>
</feature>
<dbReference type="PRINTS" id="PR00148">
    <property type="entry name" value="ENOLASE"/>
</dbReference>
<feature type="binding site" evidence="9">
    <location>
        <position position="383"/>
    </location>
    <ligand>
        <name>(2R)-2-phosphoglycerate</name>
        <dbReference type="ChEBI" id="CHEBI:58289"/>
    </ligand>
</feature>
<dbReference type="PIRSF" id="PIRSF001400">
    <property type="entry name" value="Enolase"/>
    <property type="match status" value="1"/>
</dbReference>
<evidence type="ECO:0000256" key="9">
    <source>
        <dbReference type="HAMAP-Rule" id="MF_00318"/>
    </source>
</evidence>
<dbReference type="SMART" id="SM01193">
    <property type="entry name" value="Enolase_N"/>
    <property type="match status" value="1"/>
</dbReference>
<evidence type="ECO:0000256" key="6">
    <source>
        <dbReference type="ARBA" id="ARBA00022842"/>
    </source>
</evidence>
<evidence type="ECO:0000256" key="7">
    <source>
        <dbReference type="ARBA" id="ARBA00023152"/>
    </source>
</evidence>
<feature type="active site" description="Proton donor" evidence="9">
    <location>
        <position position="222"/>
    </location>
</feature>
<gene>
    <name evidence="9 12" type="primary">eno</name>
    <name evidence="12" type="ORF">LQ327_28585</name>
</gene>
<dbReference type="Gene3D" id="3.30.390.10">
    <property type="entry name" value="Enolase-like, N-terminal domain"/>
    <property type="match status" value="1"/>
</dbReference>
<feature type="binding site" evidence="9">
    <location>
        <position position="260"/>
    </location>
    <ligand>
        <name>Mg(2+)</name>
        <dbReference type="ChEBI" id="CHEBI:18420"/>
    </ligand>
</feature>
<name>A0ABS8PGG8_9PSEU</name>
<dbReference type="InterPro" id="IPR020809">
    <property type="entry name" value="Enolase_CS"/>
</dbReference>
<dbReference type="InterPro" id="IPR000941">
    <property type="entry name" value="Enolase"/>
</dbReference>
<dbReference type="SMART" id="SM01192">
    <property type="entry name" value="Enolase_C"/>
    <property type="match status" value="1"/>
</dbReference>
<feature type="binding site" evidence="9">
    <location>
        <position position="329"/>
    </location>
    <ligand>
        <name>Mg(2+)</name>
        <dbReference type="ChEBI" id="CHEBI:18420"/>
    </ligand>
</feature>
<evidence type="ECO:0000256" key="2">
    <source>
        <dbReference type="ARBA" id="ARBA00009604"/>
    </source>
</evidence>
<reference evidence="12 13" key="1">
    <citation type="submission" date="2021-11" db="EMBL/GenBank/DDBJ databases">
        <title>Draft genome sequence of Actinomycetospora sp. SF1 isolated from the rhizosphere soil.</title>
        <authorList>
            <person name="Duangmal K."/>
            <person name="Chantavorakit T."/>
        </authorList>
    </citation>
    <scope>NUCLEOTIDE SEQUENCE [LARGE SCALE GENOMIC DNA]</scope>
    <source>
        <strain evidence="12 13">TBRC 5722</strain>
    </source>
</reference>
<keyword evidence="8 9" id="KW-0456">Lyase</keyword>
<dbReference type="SFLD" id="SFLDS00001">
    <property type="entry name" value="Enolase"/>
    <property type="match status" value="1"/>
</dbReference>
<dbReference type="PANTHER" id="PTHR11902:SF1">
    <property type="entry name" value="ENOLASE"/>
    <property type="match status" value="1"/>
</dbReference>
<dbReference type="NCBIfam" id="TIGR01060">
    <property type="entry name" value="eno"/>
    <property type="match status" value="1"/>
</dbReference>
<dbReference type="GO" id="GO:0004634">
    <property type="term" value="F:phosphopyruvate hydratase activity"/>
    <property type="evidence" value="ECO:0007669"/>
    <property type="project" value="UniProtKB-EC"/>
</dbReference>
<dbReference type="HAMAP" id="MF_00318">
    <property type="entry name" value="Enolase"/>
    <property type="match status" value="1"/>
</dbReference>
<organism evidence="12 13">
    <name type="scientific">Actinomycetospora endophytica</name>
    <dbReference type="NCBI Taxonomy" id="2291215"/>
    <lineage>
        <taxon>Bacteria</taxon>
        <taxon>Bacillati</taxon>
        <taxon>Actinomycetota</taxon>
        <taxon>Actinomycetes</taxon>
        <taxon>Pseudonocardiales</taxon>
        <taxon>Pseudonocardiaceae</taxon>
        <taxon>Actinomycetospora</taxon>
    </lineage>
</organism>
<evidence type="ECO:0000256" key="8">
    <source>
        <dbReference type="ARBA" id="ARBA00023239"/>
    </source>
</evidence>
<comment type="cofactor">
    <cofactor evidence="9">
        <name>Mg(2+)</name>
        <dbReference type="ChEBI" id="CHEBI:18420"/>
    </cofactor>
    <text evidence="9">Binds a second Mg(2+) ion via substrate during catalysis.</text>
</comment>
<keyword evidence="13" id="KW-1185">Reference proteome</keyword>
<dbReference type="PANTHER" id="PTHR11902">
    <property type="entry name" value="ENOLASE"/>
    <property type="match status" value="1"/>
</dbReference>
<dbReference type="CDD" id="cd03313">
    <property type="entry name" value="enolase"/>
    <property type="match status" value="1"/>
</dbReference>
<comment type="function">
    <text evidence="9">Catalyzes the reversible conversion of 2-phosphoglycerate (2-PG) into phosphoenolpyruvate (PEP). It is essential for the degradation of carbohydrates via glycolysis.</text>
</comment>
<comment type="catalytic activity">
    <reaction evidence="9">
        <text>(2R)-2-phosphoglycerate = phosphoenolpyruvate + H2O</text>
        <dbReference type="Rhea" id="RHEA:10164"/>
        <dbReference type="ChEBI" id="CHEBI:15377"/>
        <dbReference type="ChEBI" id="CHEBI:58289"/>
        <dbReference type="ChEBI" id="CHEBI:58702"/>
        <dbReference type="EC" id="4.2.1.11"/>
    </reaction>
</comment>
<dbReference type="RefSeq" id="WP_230739345.1">
    <property type="nucleotide sequence ID" value="NZ_JAJNDB010000008.1"/>
</dbReference>
<proteinExistence type="inferred from homology"/>
<evidence type="ECO:0000256" key="5">
    <source>
        <dbReference type="ARBA" id="ARBA00022525"/>
    </source>
</evidence>
<dbReference type="SFLD" id="SFLDF00002">
    <property type="entry name" value="enolase"/>
    <property type="match status" value="1"/>
</dbReference>
<evidence type="ECO:0000313" key="12">
    <source>
        <dbReference type="EMBL" id="MCD2197337.1"/>
    </source>
</evidence>
<evidence type="ECO:0000256" key="4">
    <source>
        <dbReference type="ARBA" id="ARBA00017068"/>
    </source>
</evidence>
<dbReference type="Proteomes" id="UP001199469">
    <property type="component" value="Unassembled WGS sequence"/>
</dbReference>
<comment type="pathway">
    <text evidence="1 9">Carbohydrate degradation; glycolysis; pyruvate from D-glyceraldehyde 3-phosphate: step 4/5.</text>
</comment>
<feature type="binding site" evidence="9">
    <location>
        <position position="180"/>
    </location>
    <ligand>
        <name>(2R)-2-phosphoglycerate</name>
        <dbReference type="ChEBI" id="CHEBI:58289"/>
    </ligand>
</feature>
<dbReference type="PROSITE" id="PS00164">
    <property type="entry name" value="ENOLASE"/>
    <property type="match status" value="1"/>
</dbReference>
<evidence type="ECO:0000313" key="13">
    <source>
        <dbReference type="Proteomes" id="UP001199469"/>
    </source>
</evidence>
<sequence>MTHDTPSTTSDTTGQRPCEIADVRGRPILDSRGYPTIEVDLILADGTIARASAPAGASTGAHEAVELRDEGAAFEGRGVTHALRILHTEIRPLLRMRAWNDLDEVDHALAALDATPHFARLGANTAVATSIAACRALAHTQQVPLHRWLAQLLDTAPALPVPHFNIINGGAHGRGELDFQEFMIAPVAAADLEDAIRIGAEVYHTLGRQLRRRHGTTGLGDEGGFAPPITDPEVVLDHLVDAIAAAGYGFGSDGVSIAIDAAANHFHHGDGKYTVNGTDYDRDSLSQYYQSLIDEYPIHLIEDPFAEDDDLGWKRFHARAGHRIQIVGDDLYVTDVDRIRYGADHGYSNAVLIKPNQVGTVTGTLNALRLARARSMTAMVSHRSGETLDTFVADLAVGAGSGQLKAGAPARGERIAKYNHLLYLAETDPSLPYGPAHSTAQAG</sequence>
<dbReference type="Gene3D" id="3.20.20.120">
    <property type="entry name" value="Enolase-like C-terminal domain"/>
    <property type="match status" value="1"/>
</dbReference>
<dbReference type="EC" id="4.2.1.11" evidence="3 9"/>
<keyword evidence="6 9" id="KW-0460">Magnesium</keyword>
<dbReference type="SUPFAM" id="SSF51604">
    <property type="entry name" value="Enolase C-terminal domain-like"/>
    <property type="match status" value="1"/>
</dbReference>
<dbReference type="InterPro" id="IPR020811">
    <property type="entry name" value="Enolase_N"/>
</dbReference>
<feature type="binding site" evidence="9">
    <location>
        <position position="354"/>
    </location>
    <ligand>
        <name>(2R)-2-phosphoglycerate</name>
        <dbReference type="ChEBI" id="CHEBI:58289"/>
    </ligand>
</feature>
<keyword evidence="7 9" id="KW-0324">Glycolysis</keyword>
<feature type="binding site" evidence="9">
    <location>
        <position position="405"/>
    </location>
    <ligand>
        <name>(2R)-2-phosphoglycerate</name>
        <dbReference type="ChEBI" id="CHEBI:58289"/>
    </ligand>
</feature>
<dbReference type="SFLD" id="SFLDG00178">
    <property type="entry name" value="enolase"/>
    <property type="match status" value="1"/>
</dbReference>
<keyword evidence="9" id="KW-0479">Metal-binding</keyword>
<dbReference type="InterPro" id="IPR036849">
    <property type="entry name" value="Enolase-like_C_sf"/>
</dbReference>
<keyword evidence="9" id="KW-0963">Cytoplasm</keyword>
<dbReference type="Pfam" id="PF03952">
    <property type="entry name" value="Enolase_N"/>
    <property type="match status" value="1"/>
</dbReference>
<dbReference type="SUPFAM" id="SSF54826">
    <property type="entry name" value="Enolase N-terminal domain-like"/>
    <property type="match status" value="1"/>
</dbReference>
<dbReference type="Pfam" id="PF00113">
    <property type="entry name" value="Enolase_C"/>
    <property type="match status" value="1"/>
</dbReference>
<accession>A0ABS8PGG8</accession>
<evidence type="ECO:0000256" key="3">
    <source>
        <dbReference type="ARBA" id="ARBA00012058"/>
    </source>
</evidence>
<feature type="binding site" evidence="9">
    <location>
        <position position="384"/>
    </location>
    <ligand>
        <name>(2R)-2-phosphoglycerate</name>
        <dbReference type="ChEBI" id="CHEBI:58289"/>
    </ligand>
</feature>
<dbReference type="InterPro" id="IPR020810">
    <property type="entry name" value="Enolase_C"/>
</dbReference>
<feature type="binding site" evidence="9">
    <location>
        <position position="302"/>
    </location>
    <ligand>
        <name>Mg(2+)</name>
        <dbReference type="ChEBI" id="CHEBI:18420"/>
    </ligand>
</feature>
<keyword evidence="5 9" id="KW-0964">Secreted</keyword>